<dbReference type="PANTHER" id="PTHR46696:SF1">
    <property type="entry name" value="CYTOCHROME P450 YJIB-RELATED"/>
    <property type="match status" value="1"/>
</dbReference>
<comment type="similarity">
    <text evidence="1">Belongs to the cytochrome P450 family.</text>
</comment>
<reference evidence="2 3" key="1">
    <citation type="submission" date="2021-01" db="EMBL/GenBank/DDBJ databases">
        <title>WGS of actinomycetes isolated from Thailand.</title>
        <authorList>
            <person name="Thawai C."/>
        </authorList>
    </citation>
    <scope>NUCLEOTIDE SEQUENCE [LARGE SCALE GENOMIC DNA]</scope>
    <source>
        <strain evidence="2 3">CA3R110</strain>
    </source>
</reference>
<dbReference type="PRINTS" id="PR00385">
    <property type="entry name" value="P450"/>
</dbReference>
<dbReference type="InterPro" id="IPR002397">
    <property type="entry name" value="Cyt_P450_B"/>
</dbReference>
<dbReference type="PANTHER" id="PTHR46696">
    <property type="entry name" value="P450, PUTATIVE (EUROFUNG)-RELATED"/>
    <property type="match status" value="1"/>
</dbReference>
<protein>
    <submittedName>
        <fullName evidence="2">Cytochrome P450</fullName>
    </submittedName>
</protein>
<sequence>MTEISEAEAEYPSFPMARSCPYGPPKEYEEIREQAPISKVRLALNGREAWLVTRYDDVREILSDSRVSADITNDGYPLMLPVPMEILKSVPRALFHLDHPEHTVQRRLIMPEFTIRRIDAMRERTLEIIDEYIDAILAKGGTVDLIEELAMPIPAQAICELLGIPVGDRHFFHEYVAGILGKDSDPEQIAVREAQMAAYIERMLVERSEKPGDDLVSNLIVRNEEDGFGLELAEIGILVRAIVAGGHETTANMIGLGILALIDHPDQRELLMRDRSLASRAVDELMRIFSISDFGTSRVAMEDIQLGDTLIREGEGIIASLAAANHDPDLFPDPYRFDITRESVRNVGFGHGVHQCSGQTMVRMQLELIFPRLFERVPGLRLAVPAEELPLKNDSLIHGLYKLPVTW</sequence>
<dbReference type="SUPFAM" id="SSF48264">
    <property type="entry name" value="Cytochrome P450"/>
    <property type="match status" value="1"/>
</dbReference>
<dbReference type="Pfam" id="PF00067">
    <property type="entry name" value="p450"/>
    <property type="match status" value="1"/>
</dbReference>
<evidence type="ECO:0000313" key="3">
    <source>
        <dbReference type="Proteomes" id="UP000621510"/>
    </source>
</evidence>
<gene>
    <name evidence="2" type="ORF">JK364_51270</name>
</gene>
<keyword evidence="3" id="KW-1185">Reference proteome</keyword>
<dbReference type="InterPro" id="IPR001128">
    <property type="entry name" value="Cyt_P450"/>
</dbReference>
<dbReference type="Gene3D" id="1.10.630.10">
    <property type="entry name" value="Cytochrome P450"/>
    <property type="match status" value="1"/>
</dbReference>
<evidence type="ECO:0000313" key="2">
    <source>
        <dbReference type="EMBL" id="MBL1120613.1"/>
    </source>
</evidence>
<name>A0ABS1Q7G2_9ACTN</name>
<dbReference type="EMBL" id="JAERRG010000056">
    <property type="protein sequence ID" value="MBL1120613.1"/>
    <property type="molecule type" value="Genomic_DNA"/>
</dbReference>
<dbReference type="RefSeq" id="WP_201858370.1">
    <property type="nucleotide sequence ID" value="NZ_JAERRG010000056.1"/>
</dbReference>
<dbReference type="InterPro" id="IPR036396">
    <property type="entry name" value="Cyt_P450_sf"/>
</dbReference>
<dbReference type="PRINTS" id="PR00359">
    <property type="entry name" value="BP450"/>
</dbReference>
<proteinExistence type="inferred from homology"/>
<organism evidence="2 3">
    <name type="scientific">Streptomyces endocoffeicus</name>
    <dbReference type="NCBI Taxonomy" id="2898945"/>
    <lineage>
        <taxon>Bacteria</taxon>
        <taxon>Bacillati</taxon>
        <taxon>Actinomycetota</taxon>
        <taxon>Actinomycetes</taxon>
        <taxon>Kitasatosporales</taxon>
        <taxon>Streptomycetaceae</taxon>
        <taxon>Streptomyces</taxon>
    </lineage>
</organism>
<evidence type="ECO:0000256" key="1">
    <source>
        <dbReference type="ARBA" id="ARBA00010617"/>
    </source>
</evidence>
<comment type="caution">
    <text evidence="2">The sequence shown here is derived from an EMBL/GenBank/DDBJ whole genome shotgun (WGS) entry which is preliminary data.</text>
</comment>
<dbReference type="Proteomes" id="UP000621510">
    <property type="component" value="Unassembled WGS sequence"/>
</dbReference>
<dbReference type="CDD" id="cd11030">
    <property type="entry name" value="CYP105-like"/>
    <property type="match status" value="1"/>
</dbReference>
<accession>A0ABS1Q7G2</accession>